<evidence type="ECO:0000256" key="3">
    <source>
        <dbReference type="ARBA" id="ARBA00022898"/>
    </source>
</evidence>
<feature type="modified residue" description="N6-(pyridoxal phosphate)lysine" evidence="5">
    <location>
        <position position="132"/>
    </location>
</feature>
<accession>A0A061S913</accession>
<evidence type="ECO:0000259" key="7">
    <source>
        <dbReference type="Pfam" id="PF00278"/>
    </source>
</evidence>
<dbReference type="InterPro" id="IPR029066">
    <property type="entry name" value="PLP-binding_barrel"/>
</dbReference>
<dbReference type="CDD" id="cd06828">
    <property type="entry name" value="PLPDE_III_DapDC"/>
    <property type="match status" value="1"/>
</dbReference>
<dbReference type="PRINTS" id="PR01179">
    <property type="entry name" value="ODADCRBXLASE"/>
</dbReference>
<dbReference type="AlphaFoldDB" id="A0A061S913"/>
<feature type="domain" description="Orn/DAP/Arg decarboxylase 2 N-terminal" evidence="8">
    <location>
        <begin position="119"/>
        <end position="347"/>
    </location>
</feature>
<evidence type="ECO:0000256" key="4">
    <source>
        <dbReference type="ARBA" id="ARBA00023239"/>
    </source>
</evidence>
<dbReference type="InterPro" id="IPR022643">
    <property type="entry name" value="De-COase2_C"/>
</dbReference>
<sequence>MTTVCGQTVRTQLQLHCRPGSGCKGKSKAAILCGSRKSVGSSFNRNKRISRISNCRRPPSAQAAADLLTEDVRLDSQGNEALRFLTDEDALRVRAMVGTPAYVYDMATMQEYAAKALAFPNSYGLTVRFAMKACPNVAVLKLFHSMGLHVDASSGFEVRRAIASGFEPSKISLSSQELPSFFEELIGQGVKLNACSLSQLERYGRSFPGGEVGLRVNPGLGSGGTGRTNVGGPSSSFGIWHELLPEAREIIARHSLKVVRIHTHIGSGSDPVVWQRVAKLNMDTVRQFPDVTVLNMGGGYKVARMSNEKSTDLQVIGTPAKEALEEFAAETGRKLHLEIEPGTFLVANACSVVTTVQDMTTTGAKGHTFLKLDAGMTDVLRPSLYGAQHPLVVVKGEGNSAEGTSSYVVVGHCCESGDILTPGPDDPEAVTERRLRTAEIGDVLVVEGSGAYCSSMSAKNYNSFPEAAEVMRDTSGNFHVIRKRQTMEQMLENELPLPDGVL</sequence>
<protein>
    <submittedName>
        <fullName evidence="9">Diaminopimelate decarboxylase</fullName>
    </submittedName>
</protein>
<proteinExistence type="inferred from homology"/>
<feature type="active site" description="Proton donor" evidence="5">
    <location>
        <position position="414"/>
    </location>
</feature>
<comment type="cofactor">
    <cofactor evidence="1 5">
        <name>pyridoxal 5'-phosphate</name>
        <dbReference type="ChEBI" id="CHEBI:597326"/>
    </cofactor>
</comment>
<dbReference type="InterPro" id="IPR002986">
    <property type="entry name" value="DAP_deCOOHase_LysA"/>
</dbReference>
<comment type="similarity">
    <text evidence="6">Belongs to the Orn/Lys/Arg decarboxylase class-II family.</text>
</comment>
<dbReference type="PRINTS" id="PR01181">
    <property type="entry name" value="DAPDCRBXLASE"/>
</dbReference>
<dbReference type="InterPro" id="IPR000183">
    <property type="entry name" value="Orn/DAP/Arg_de-COase"/>
</dbReference>
<dbReference type="SUPFAM" id="SSF51419">
    <property type="entry name" value="PLP-binding barrel"/>
    <property type="match status" value="1"/>
</dbReference>
<organism evidence="9">
    <name type="scientific">Tetraselmis sp. GSL018</name>
    <dbReference type="NCBI Taxonomy" id="582737"/>
    <lineage>
        <taxon>Eukaryota</taxon>
        <taxon>Viridiplantae</taxon>
        <taxon>Chlorophyta</taxon>
        <taxon>core chlorophytes</taxon>
        <taxon>Chlorodendrophyceae</taxon>
        <taxon>Chlorodendrales</taxon>
        <taxon>Chlorodendraceae</taxon>
        <taxon>Tetraselmis</taxon>
    </lineage>
</organism>
<dbReference type="PANTHER" id="PTHR43727">
    <property type="entry name" value="DIAMINOPIMELATE DECARBOXYLASE"/>
    <property type="match status" value="1"/>
</dbReference>
<gene>
    <name evidence="9" type="primary">LYSA</name>
    <name evidence="9" type="ORF">TSPGSL018_7481</name>
</gene>
<feature type="domain" description="Orn/DAP/Arg decarboxylase 2 C-terminal" evidence="7">
    <location>
        <begin position="102"/>
        <end position="450"/>
    </location>
</feature>
<dbReference type="GO" id="GO:0009089">
    <property type="term" value="P:lysine biosynthetic process via diaminopimelate"/>
    <property type="evidence" value="ECO:0007669"/>
    <property type="project" value="InterPro"/>
</dbReference>
<dbReference type="Pfam" id="PF02784">
    <property type="entry name" value="Orn_Arg_deC_N"/>
    <property type="match status" value="1"/>
</dbReference>
<dbReference type="PANTHER" id="PTHR43727:SF2">
    <property type="entry name" value="GROUP IV DECARBOXYLASE"/>
    <property type="match status" value="1"/>
</dbReference>
<dbReference type="SUPFAM" id="SSF50621">
    <property type="entry name" value="Alanine racemase C-terminal domain-like"/>
    <property type="match status" value="1"/>
</dbReference>
<name>A0A061S913_9CHLO</name>
<evidence type="ECO:0000313" key="9">
    <source>
        <dbReference type="EMBL" id="JAC81627.1"/>
    </source>
</evidence>
<dbReference type="Gene3D" id="2.40.37.10">
    <property type="entry name" value="Lyase, Ornithine Decarboxylase, Chain A, domain 1"/>
    <property type="match status" value="1"/>
</dbReference>
<dbReference type="Pfam" id="PF00278">
    <property type="entry name" value="Orn_DAP_Arg_deC"/>
    <property type="match status" value="1"/>
</dbReference>
<evidence type="ECO:0000256" key="5">
    <source>
        <dbReference type="PIRSR" id="PIRSR600183-50"/>
    </source>
</evidence>
<dbReference type="Gene3D" id="3.20.20.10">
    <property type="entry name" value="Alanine racemase"/>
    <property type="match status" value="1"/>
</dbReference>
<evidence type="ECO:0000259" key="8">
    <source>
        <dbReference type="Pfam" id="PF02784"/>
    </source>
</evidence>
<dbReference type="EMBL" id="GBEZ01003519">
    <property type="protein sequence ID" value="JAC81627.1"/>
    <property type="molecule type" value="Transcribed_RNA"/>
</dbReference>
<keyword evidence="3 5" id="KW-0663">Pyridoxal phosphate</keyword>
<evidence type="ECO:0000256" key="6">
    <source>
        <dbReference type="RuleBase" id="RU003737"/>
    </source>
</evidence>
<reference evidence="9" key="1">
    <citation type="submission" date="2014-05" db="EMBL/GenBank/DDBJ databases">
        <title>The transcriptome of the halophilic microalga Tetraselmis sp. GSL018 isolated from the Great Salt Lake, Utah.</title>
        <authorList>
            <person name="Jinkerson R.E."/>
            <person name="D'Adamo S."/>
            <person name="Posewitz M.C."/>
        </authorList>
    </citation>
    <scope>NUCLEOTIDE SEQUENCE</scope>
    <source>
        <strain evidence="9">GSL018</strain>
    </source>
</reference>
<dbReference type="InterPro" id="IPR022644">
    <property type="entry name" value="De-COase2_N"/>
</dbReference>
<dbReference type="InterPro" id="IPR009006">
    <property type="entry name" value="Ala_racemase/Decarboxylase_C"/>
</dbReference>
<keyword evidence="4" id="KW-0456">Lyase</keyword>
<evidence type="ECO:0000256" key="1">
    <source>
        <dbReference type="ARBA" id="ARBA00001933"/>
    </source>
</evidence>
<dbReference type="GO" id="GO:0008836">
    <property type="term" value="F:diaminopimelate decarboxylase activity"/>
    <property type="evidence" value="ECO:0007669"/>
    <property type="project" value="InterPro"/>
</dbReference>
<keyword evidence="2" id="KW-0210">Decarboxylase</keyword>
<evidence type="ECO:0000256" key="2">
    <source>
        <dbReference type="ARBA" id="ARBA00022793"/>
    </source>
</evidence>